<accession>A0ABS2F1R3</accession>
<dbReference type="EMBL" id="JACSNQ010000004">
    <property type="protein sequence ID" value="MBM6774533.1"/>
    <property type="molecule type" value="Genomic_DNA"/>
</dbReference>
<dbReference type="PANTHER" id="PTHR47359:SF3">
    <property type="entry name" value="NLP_P60 DOMAIN-CONTAINING PROTEIN-RELATED"/>
    <property type="match status" value="1"/>
</dbReference>
<evidence type="ECO:0000313" key="8">
    <source>
        <dbReference type="Proteomes" id="UP000712527"/>
    </source>
</evidence>
<dbReference type="Pfam" id="PF01832">
    <property type="entry name" value="Glucosaminidase"/>
    <property type="match status" value="1"/>
</dbReference>
<dbReference type="InterPro" id="IPR038765">
    <property type="entry name" value="Papain-like_cys_pep_sf"/>
</dbReference>
<evidence type="ECO:0000256" key="5">
    <source>
        <dbReference type="SAM" id="Phobius"/>
    </source>
</evidence>
<dbReference type="SMART" id="SM00047">
    <property type="entry name" value="LYZ2"/>
    <property type="match status" value="1"/>
</dbReference>
<comment type="caution">
    <text evidence="7">The sequence shown here is derived from an EMBL/GenBank/DDBJ whole genome shotgun (WGS) entry which is preliminary data.</text>
</comment>
<evidence type="ECO:0000313" key="7">
    <source>
        <dbReference type="EMBL" id="MBM6774533.1"/>
    </source>
</evidence>
<keyword evidence="4" id="KW-0788">Thiol protease</keyword>
<dbReference type="InterPro" id="IPR002901">
    <property type="entry name" value="MGlyc_endo_b_GlcNAc-like_dom"/>
</dbReference>
<organism evidence="7 8">
    <name type="scientific">Olsenella profusa</name>
    <dbReference type="NCBI Taxonomy" id="138595"/>
    <lineage>
        <taxon>Bacteria</taxon>
        <taxon>Bacillati</taxon>
        <taxon>Actinomycetota</taxon>
        <taxon>Coriobacteriia</taxon>
        <taxon>Coriobacteriales</taxon>
        <taxon>Atopobiaceae</taxon>
        <taxon>Olsenella</taxon>
    </lineage>
</organism>
<feature type="domain" description="NlpC/P60" evidence="6">
    <location>
        <begin position="267"/>
        <end position="379"/>
    </location>
</feature>
<evidence type="ECO:0000259" key="6">
    <source>
        <dbReference type="PROSITE" id="PS51935"/>
    </source>
</evidence>
<feature type="transmembrane region" description="Helical" evidence="5">
    <location>
        <begin position="59"/>
        <end position="83"/>
    </location>
</feature>
<gene>
    <name evidence="7" type="ORF">H9X80_03100</name>
</gene>
<name>A0ABS2F1R3_9ACTN</name>
<dbReference type="Gene3D" id="1.10.530.10">
    <property type="match status" value="1"/>
</dbReference>
<dbReference type="Pfam" id="PF00877">
    <property type="entry name" value="NLPC_P60"/>
    <property type="match status" value="1"/>
</dbReference>
<feature type="non-terminal residue" evidence="7">
    <location>
        <position position="1"/>
    </location>
</feature>
<dbReference type="PANTHER" id="PTHR47359">
    <property type="entry name" value="PEPTIDOGLYCAN DL-ENDOPEPTIDASE CWLO"/>
    <property type="match status" value="1"/>
</dbReference>
<evidence type="ECO:0000256" key="3">
    <source>
        <dbReference type="ARBA" id="ARBA00022801"/>
    </source>
</evidence>
<keyword evidence="5" id="KW-1133">Transmembrane helix</keyword>
<dbReference type="Gene3D" id="3.90.1720.10">
    <property type="entry name" value="endopeptidase domain like (from Nostoc punctiforme)"/>
    <property type="match status" value="1"/>
</dbReference>
<keyword evidence="2" id="KW-0645">Protease</keyword>
<reference evidence="7 8" key="1">
    <citation type="journal article" date="2021" name="Sci. Rep.">
        <title>The distribution of antibiotic resistance genes in chicken gut microbiota commensals.</title>
        <authorList>
            <person name="Juricova H."/>
            <person name="Matiasovicova J."/>
            <person name="Kubasova T."/>
            <person name="Cejkova D."/>
            <person name="Rychlik I."/>
        </authorList>
    </citation>
    <scope>NUCLEOTIDE SEQUENCE [LARGE SCALE GENOMIC DNA]</scope>
    <source>
        <strain evidence="7 8">An794</strain>
    </source>
</reference>
<proteinExistence type="inferred from homology"/>
<dbReference type="PROSITE" id="PS51935">
    <property type="entry name" value="NLPC_P60"/>
    <property type="match status" value="1"/>
</dbReference>
<keyword evidence="3" id="KW-0378">Hydrolase</keyword>
<dbReference type="SUPFAM" id="SSF54001">
    <property type="entry name" value="Cysteine proteinases"/>
    <property type="match status" value="1"/>
</dbReference>
<dbReference type="RefSeq" id="WP_204792898.1">
    <property type="nucleotide sequence ID" value="NZ_JACSNQ010000004.1"/>
</dbReference>
<dbReference type="Proteomes" id="UP000712527">
    <property type="component" value="Unassembled WGS sequence"/>
</dbReference>
<evidence type="ECO:0000256" key="1">
    <source>
        <dbReference type="ARBA" id="ARBA00007074"/>
    </source>
</evidence>
<sequence>GRGRRAAGPGARGHAARRAAQARARGAAATAARSAAKKGAAAKLVAAVAPGALPAGACVAAALSFVVCVLAVAQLVSALFGFWSHEESAARASGLPPYVTREMVVTALECQEEYGHPAGCTIAQIICESGVGDSLSGLAERDRNLFGIKWADSFAGCPEVEGWSSWQTGEELGGQDVQVQARFTVFSSHRDCIVFRSRVLLQAERYAGNALIRRAIEECDSDLMAEGLKDAGYATDSSYVEALKSAMDAYGLRRFDGMTVEEYESGEAAMAAVLEAARSQLGVPYVWGGSTPGEALDCSGLTQWCYSQAGIAIPRTANEQHEGGEEVPLSEARPGDILWRDGHVAIYVGGDSYIHAPKPGDVVREATGVAYFTCAVRYR</sequence>
<protein>
    <submittedName>
        <fullName evidence="7">C40 family peptidase</fullName>
    </submittedName>
</protein>
<keyword evidence="5" id="KW-0472">Membrane</keyword>
<dbReference type="InterPro" id="IPR051794">
    <property type="entry name" value="PG_Endopeptidase_C40"/>
</dbReference>
<keyword evidence="8" id="KW-1185">Reference proteome</keyword>
<dbReference type="InterPro" id="IPR000064">
    <property type="entry name" value="NLP_P60_dom"/>
</dbReference>
<evidence type="ECO:0000256" key="2">
    <source>
        <dbReference type="ARBA" id="ARBA00022670"/>
    </source>
</evidence>
<comment type="similarity">
    <text evidence="1">Belongs to the peptidase C40 family.</text>
</comment>
<evidence type="ECO:0000256" key="4">
    <source>
        <dbReference type="ARBA" id="ARBA00022807"/>
    </source>
</evidence>
<keyword evidence="5" id="KW-0812">Transmembrane</keyword>